<name>A0A1F2P929_9EURY</name>
<dbReference type="Gene3D" id="3.30.70.20">
    <property type="match status" value="1"/>
</dbReference>
<comment type="caution">
    <text evidence="2">The sequence shown here is derived from an EMBL/GenBank/DDBJ whole genome shotgun (WGS) entry which is preliminary data.</text>
</comment>
<feature type="domain" description="4Fe-4S ferredoxin-type" evidence="1">
    <location>
        <begin position="59"/>
        <end position="88"/>
    </location>
</feature>
<dbReference type="AlphaFoldDB" id="A0A1F2P929"/>
<dbReference type="CDD" id="cd03110">
    <property type="entry name" value="SIMIBI_bact_arch"/>
    <property type="match status" value="1"/>
</dbReference>
<protein>
    <submittedName>
        <fullName evidence="2">(4Fe-4S)-binding protein</fullName>
    </submittedName>
</protein>
<dbReference type="PROSITE" id="PS51379">
    <property type="entry name" value="4FE4S_FER_2"/>
    <property type="match status" value="2"/>
</dbReference>
<evidence type="ECO:0000313" key="2">
    <source>
        <dbReference type="EMBL" id="OFV67879.1"/>
    </source>
</evidence>
<dbReference type="PROSITE" id="PS00198">
    <property type="entry name" value="4FE4S_FER_1"/>
    <property type="match status" value="1"/>
</dbReference>
<dbReference type="InterPro" id="IPR017896">
    <property type="entry name" value="4Fe4S_Fe-S-bd"/>
</dbReference>
<dbReference type="Gene3D" id="3.40.50.300">
    <property type="entry name" value="P-loop containing nucleotide triphosphate hydrolases"/>
    <property type="match status" value="2"/>
</dbReference>
<dbReference type="Proteomes" id="UP000186940">
    <property type="component" value="Unassembled WGS sequence"/>
</dbReference>
<proteinExistence type="predicted"/>
<dbReference type="InterPro" id="IPR002586">
    <property type="entry name" value="CobQ/CobB/MinD/ParA_Nub-bd_dom"/>
</dbReference>
<dbReference type="Pfam" id="PF01656">
    <property type="entry name" value="CbiA"/>
    <property type="match status" value="1"/>
</dbReference>
<feature type="domain" description="4Fe-4S ferredoxin-type" evidence="1">
    <location>
        <begin position="96"/>
        <end position="125"/>
    </location>
</feature>
<reference evidence="2" key="1">
    <citation type="submission" date="2016-05" db="EMBL/GenBank/DDBJ databases">
        <title>Microbial consortia oxidize butane by reversing methanogenesis.</title>
        <authorList>
            <person name="Laso-Perez R."/>
            <person name="Richter M."/>
            <person name="Wegener G."/>
            <person name="Musat F."/>
        </authorList>
    </citation>
    <scope>NUCLEOTIDE SEQUENCE [LARGE SCALE GENOMIC DNA]</scope>
    <source>
        <strain evidence="2">BOX2</strain>
    </source>
</reference>
<keyword evidence="3" id="KW-1185">Reference proteome</keyword>
<dbReference type="PATRIC" id="fig|1838285.3.peg.1274"/>
<dbReference type="STRING" id="1838285.SCAL_001254"/>
<dbReference type="InterPro" id="IPR017900">
    <property type="entry name" value="4Fe4S_Fe_S_CS"/>
</dbReference>
<evidence type="ECO:0000313" key="3">
    <source>
        <dbReference type="Proteomes" id="UP000186940"/>
    </source>
</evidence>
<dbReference type="SUPFAM" id="SSF52540">
    <property type="entry name" value="P-loop containing nucleoside triphosphate hydrolases"/>
    <property type="match status" value="1"/>
</dbReference>
<sequence>MIISIASGKGGTGKTTVAVNLALSLENENLQLLDCDVEEPNAHIFLNLTEKEVNPVYTTVPIFDKLRCNFCGECSRFCQFNAIFVIGKNPGKGVKGDVIHFPELCHGCMGCMLVCPRDAISEGQRIIGEIAKGKGEEGIDLVYGTLNIGEAMAVPLVRAVKREIRDEGTVIIDSPPGTSCPVIASVKDSDYCILVTEPTPFGLYDLKIAVKVLRKLEIPFGVVINRSGIGDRGVYDYCNDEGIDILLEIPYLKEIAESYSKGIPFIKVIGNWQKQFLAIFERIRSDYGVTKDLY</sequence>
<evidence type="ECO:0000259" key="1">
    <source>
        <dbReference type="PROSITE" id="PS51379"/>
    </source>
</evidence>
<accession>A0A1F2P929</accession>
<dbReference type="InterPro" id="IPR027417">
    <property type="entry name" value="P-loop_NTPase"/>
</dbReference>
<organism evidence="2 3">
    <name type="scientific">Candidatus Syntropharchaeum caldarium</name>
    <dbReference type="NCBI Taxonomy" id="1838285"/>
    <lineage>
        <taxon>Archaea</taxon>
        <taxon>Methanobacteriati</taxon>
        <taxon>Methanobacteriota</taxon>
        <taxon>Stenosarchaea group</taxon>
        <taxon>Methanomicrobia</taxon>
        <taxon>Methanosarcinales</taxon>
        <taxon>ANME-2 cluster</taxon>
        <taxon>Candidatus Syntropharchaeum</taxon>
    </lineage>
</organism>
<dbReference type="PANTHER" id="PTHR43063">
    <property type="entry name" value="4FE-4S CLUSTER CONTAINING PARA FAMILY ATPASE PROTEIN"/>
    <property type="match status" value="1"/>
</dbReference>
<dbReference type="SUPFAM" id="SSF54862">
    <property type="entry name" value="4Fe-4S ferredoxins"/>
    <property type="match status" value="1"/>
</dbReference>
<dbReference type="EMBL" id="LYOS01000003">
    <property type="protein sequence ID" value="OFV67879.1"/>
    <property type="molecule type" value="Genomic_DNA"/>
</dbReference>
<dbReference type="PANTHER" id="PTHR43063:SF1">
    <property type="entry name" value="4FE-4S CLUSTER CONTAINING PARA FAMILY ATPASE PROTEIN"/>
    <property type="match status" value="1"/>
</dbReference>
<gene>
    <name evidence="2" type="ORF">SCAL_001254</name>
</gene>
<dbReference type="Pfam" id="PF00037">
    <property type="entry name" value="Fer4"/>
    <property type="match status" value="2"/>
</dbReference>
<dbReference type="GO" id="GO:0016491">
    <property type="term" value="F:oxidoreductase activity"/>
    <property type="evidence" value="ECO:0007669"/>
    <property type="project" value="UniProtKB-ARBA"/>
</dbReference>